<evidence type="ECO:0000256" key="3">
    <source>
        <dbReference type="ARBA" id="ARBA00022801"/>
    </source>
</evidence>
<sequence>MNKFIYLLGLLLISSVVSGQDVISSRSREDSIFTMKVGQLENGLRYVIKPVQGDQRKVLMRLIVMAGSNQEDKDQYQIAHLLEHMVYNSTKKFPSFRSNPGFFSQLDMEPRDIPAFVGDNSTQYQFNYPRDVPRALDTALSLYHDIAAGNVLFDPEDVQTERKALYQEYLFSNSEKSLPTFRNWQALTDCGGEVPLAGELRETVMNSSEESLKSFYRDWYRPDFMTIMVVGNLEDADLIENKIKAKFKDIKMPDRLRHKEDCWQNYLNSPKHFVTQETEVSGKDLLPQTEFNFYFRNNSIYFEEFSAQQNEVLWDLIPDMISNRLKHQQQEYNIDYITRFNGNYELPAVKLTLSAPRNEEKVIEKIFSQLEGISTYGFSKEEWNLVVDKRVADMRSRDYLSANLWSDLLFKAIISEKPLSNFKSNHNLEFIKNLDVAQLNKLLKKIDWQTDDIAIVIPEHKDQSQFTQKNIRGWINDGVGHPLEYQPIKVPKQLLTIKEKDELSEAEVTERSFGDFNEDVIVFENGLKVILKAFEPMSGRYKEKIMVHGFSPKGAECLESPDYQALLAPYIIKNSGVGGYDKFVINKLLEETSIPFGVFDYIRQSETGLKAEVSPEDIEILLQLIYLSFTQPRYDIDAFEDWKIQELKKSIRNSSANNNFLDFINHKVGLVEIPKGEERYRQSLKVDYEEAFKEYKRLHSNAEDFTFIITGNFKKNKVLPLLQKYLGNLPNSKETYFCDKIKGIDTSGLKTEETVLRFQLPENVDNDFMEIRFTTPFNNDPVFKKEIKMEFLKQALNLKLRDLRYKQNLGVYFSVASGSLNYDTKNKTIQIYLQSNRQDFDKVFDACNTFFEDLKENRFSAEFFKTLKESAYLPKWQEEFSNSNKSVMQRLYGYYRFDVPVIEEDHARQFIQDFNDKDLVNTAIEYLNNNYKMIFLGSPSQEKKIMK</sequence>
<accession>A0ABU3C762</accession>
<dbReference type="InterPro" id="IPR050626">
    <property type="entry name" value="Peptidase_M16"/>
</dbReference>
<evidence type="ECO:0000313" key="9">
    <source>
        <dbReference type="Proteomes" id="UP001262889"/>
    </source>
</evidence>
<dbReference type="PANTHER" id="PTHR43690">
    <property type="entry name" value="NARDILYSIN"/>
    <property type="match status" value="1"/>
</dbReference>
<feature type="domain" description="Peptidase M16 C-terminal" evidence="7">
    <location>
        <begin position="690"/>
        <end position="869"/>
    </location>
</feature>
<feature type="domain" description="Peptidase M16 N-terminal" evidence="6">
    <location>
        <begin position="55"/>
        <end position="176"/>
    </location>
</feature>
<evidence type="ECO:0000256" key="5">
    <source>
        <dbReference type="ARBA" id="ARBA00023049"/>
    </source>
</evidence>
<feature type="domain" description="Peptidase M16 C-terminal" evidence="7">
    <location>
        <begin position="209"/>
        <end position="386"/>
    </location>
</feature>
<evidence type="ECO:0000256" key="1">
    <source>
        <dbReference type="ARBA" id="ARBA00007261"/>
    </source>
</evidence>
<dbReference type="Proteomes" id="UP001262889">
    <property type="component" value="Unassembled WGS sequence"/>
</dbReference>
<keyword evidence="9" id="KW-1185">Reference proteome</keyword>
<keyword evidence="3" id="KW-0378">Hydrolase</keyword>
<dbReference type="Gene3D" id="3.30.830.10">
    <property type="entry name" value="Metalloenzyme, LuxS/M16 peptidase-like"/>
    <property type="match status" value="4"/>
</dbReference>
<dbReference type="InterPro" id="IPR011249">
    <property type="entry name" value="Metalloenz_LuxS/M16"/>
</dbReference>
<evidence type="ECO:0000256" key="2">
    <source>
        <dbReference type="ARBA" id="ARBA00022670"/>
    </source>
</evidence>
<evidence type="ECO:0000256" key="4">
    <source>
        <dbReference type="ARBA" id="ARBA00022833"/>
    </source>
</evidence>
<dbReference type="Pfam" id="PF05193">
    <property type="entry name" value="Peptidase_M16_C"/>
    <property type="match status" value="2"/>
</dbReference>
<keyword evidence="4" id="KW-0862">Zinc</keyword>
<reference evidence="8 9" key="1">
    <citation type="submission" date="2023-09" db="EMBL/GenBank/DDBJ databases">
        <authorList>
            <person name="Rey-Velasco X."/>
        </authorList>
    </citation>
    <scope>NUCLEOTIDE SEQUENCE [LARGE SCALE GENOMIC DNA]</scope>
    <source>
        <strain evidence="8 9">F363</strain>
    </source>
</reference>
<protein>
    <submittedName>
        <fullName evidence="8">Insulinase family protein</fullName>
    </submittedName>
</protein>
<evidence type="ECO:0000259" key="7">
    <source>
        <dbReference type="Pfam" id="PF05193"/>
    </source>
</evidence>
<dbReference type="SUPFAM" id="SSF63411">
    <property type="entry name" value="LuxS/MPP-like metallohydrolase"/>
    <property type="match status" value="4"/>
</dbReference>
<proteinExistence type="inferred from homology"/>
<keyword evidence="5" id="KW-0482">Metalloprotease</keyword>
<evidence type="ECO:0000313" key="8">
    <source>
        <dbReference type="EMBL" id="MDT0642180.1"/>
    </source>
</evidence>
<name>A0ABU3C762_9FLAO</name>
<dbReference type="PANTHER" id="PTHR43690:SF17">
    <property type="entry name" value="PROTEIN YHJJ"/>
    <property type="match status" value="1"/>
</dbReference>
<gene>
    <name evidence="8" type="ORF">RM553_04975</name>
</gene>
<comment type="caution">
    <text evidence="8">The sequence shown here is derived from an EMBL/GenBank/DDBJ whole genome shotgun (WGS) entry which is preliminary data.</text>
</comment>
<dbReference type="Pfam" id="PF00675">
    <property type="entry name" value="Peptidase_M16"/>
    <property type="match status" value="1"/>
</dbReference>
<evidence type="ECO:0000259" key="6">
    <source>
        <dbReference type="Pfam" id="PF00675"/>
    </source>
</evidence>
<dbReference type="EMBL" id="JAVRHQ010000004">
    <property type="protein sequence ID" value="MDT0642180.1"/>
    <property type="molecule type" value="Genomic_DNA"/>
</dbReference>
<dbReference type="RefSeq" id="WP_311533854.1">
    <property type="nucleotide sequence ID" value="NZ_JAVRHQ010000004.1"/>
</dbReference>
<comment type="similarity">
    <text evidence="1">Belongs to the peptidase M16 family.</text>
</comment>
<dbReference type="InterPro" id="IPR007863">
    <property type="entry name" value="Peptidase_M16_C"/>
</dbReference>
<organism evidence="8 9">
    <name type="scientific">Autumnicola tepida</name>
    <dbReference type="NCBI Taxonomy" id="3075595"/>
    <lineage>
        <taxon>Bacteria</taxon>
        <taxon>Pseudomonadati</taxon>
        <taxon>Bacteroidota</taxon>
        <taxon>Flavobacteriia</taxon>
        <taxon>Flavobacteriales</taxon>
        <taxon>Flavobacteriaceae</taxon>
        <taxon>Autumnicola</taxon>
    </lineage>
</organism>
<dbReference type="InterPro" id="IPR011765">
    <property type="entry name" value="Pept_M16_N"/>
</dbReference>
<keyword evidence="2" id="KW-0645">Protease</keyword>